<accession>A0ABV3VSS5</accession>
<gene>
    <name evidence="1" type="ORF">AB1300_02245</name>
</gene>
<comment type="caution">
    <text evidence="1">The sequence shown here is derived from an EMBL/GenBank/DDBJ whole genome shotgun (WGS) entry which is preliminary data.</text>
</comment>
<sequence>MLDFVSDLLSGILFNGSTTLNTNKIDKNIEKLQQYNWFNEIYHDDQYRKLFFANRNVRNYLQNNFRVKKIIKKTQALKRFIYFLNKQLK</sequence>
<reference evidence="1 2" key="1">
    <citation type="submission" date="2024-07" db="EMBL/GenBank/DDBJ databases">
        <title>Characterization of a bacterium isolated from hydrolysated instant sea cucumber by whole-genome sequencing and metabolomics.</title>
        <authorList>
            <person name="Luo X."/>
            <person name="Zhang Z."/>
            <person name="Zheng Z."/>
            <person name="Zhang W."/>
            <person name="Ming T."/>
            <person name="Jiao L."/>
            <person name="Su X."/>
            <person name="Kong F."/>
            <person name="Xu J."/>
        </authorList>
    </citation>
    <scope>NUCLEOTIDE SEQUENCE [LARGE SCALE GENOMIC DNA]</scope>
    <source>
        <strain evidence="1 2">XL-2024</strain>
    </source>
</reference>
<organism evidence="1 2">
    <name type="scientific">Lysinibacillus xylanilyticus</name>
    <dbReference type="NCBI Taxonomy" id="582475"/>
    <lineage>
        <taxon>Bacteria</taxon>
        <taxon>Bacillati</taxon>
        <taxon>Bacillota</taxon>
        <taxon>Bacilli</taxon>
        <taxon>Bacillales</taxon>
        <taxon>Bacillaceae</taxon>
        <taxon>Lysinibacillus</taxon>
    </lineage>
</organism>
<dbReference type="RefSeq" id="WP_368634970.1">
    <property type="nucleotide sequence ID" value="NZ_JBFRHK010000001.1"/>
</dbReference>
<dbReference type="Proteomes" id="UP001558534">
    <property type="component" value="Unassembled WGS sequence"/>
</dbReference>
<keyword evidence="2" id="KW-1185">Reference proteome</keyword>
<dbReference type="EMBL" id="JBFRHK010000001">
    <property type="protein sequence ID" value="MEX3743950.1"/>
    <property type="molecule type" value="Genomic_DNA"/>
</dbReference>
<proteinExistence type="predicted"/>
<evidence type="ECO:0000313" key="2">
    <source>
        <dbReference type="Proteomes" id="UP001558534"/>
    </source>
</evidence>
<protein>
    <submittedName>
        <fullName evidence="1">Uncharacterized protein</fullName>
    </submittedName>
</protein>
<name>A0ABV3VSS5_9BACI</name>
<evidence type="ECO:0000313" key="1">
    <source>
        <dbReference type="EMBL" id="MEX3743950.1"/>
    </source>
</evidence>